<evidence type="ECO:0000259" key="5">
    <source>
        <dbReference type="Pfam" id="PF04542"/>
    </source>
</evidence>
<dbReference type="EMBL" id="RIBP01000001">
    <property type="protein sequence ID" value="TRZ40290.1"/>
    <property type="molecule type" value="Genomic_DNA"/>
</dbReference>
<dbReference type="InterPro" id="IPR013325">
    <property type="entry name" value="RNA_pol_sigma_r2"/>
</dbReference>
<evidence type="ECO:0000256" key="4">
    <source>
        <dbReference type="ARBA" id="ARBA00023163"/>
    </source>
</evidence>
<keyword evidence="3" id="KW-0731">Sigma factor</keyword>
<dbReference type="SUPFAM" id="SSF88659">
    <property type="entry name" value="Sigma3 and sigma4 domains of RNA polymerase sigma factors"/>
    <property type="match status" value="1"/>
</dbReference>
<evidence type="ECO:0000313" key="8">
    <source>
        <dbReference type="Proteomes" id="UP000319837"/>
    </source>
</evidence>
<dbReference type="CDD" id="cd06171">
    <property type="entry name" value="Sigma70_r4"/>
    <property type="match status" value="1"/>
</dbReference>
<dbReference type="SUPFAM" id="SSF88946">
    <property type="entry name" value="Sigma2 domain of RNA polymerase sigma factors"/>
    <property type="match status" value="1"/>
</dbReference>
<proteinExistence type="inferred from homology"/>
<dbReference type="PANTHER" id="PTHR43133">
    <property type="entry name" value="RNA POLYMERASE ECF-TYPE SIGMA FACTO"/>
    <property type="match status" value="1"/>
</dbReference>
<evidence type="ECO:0000256" key="2">
    <source>
        <dbReference type="ARBA" id="ARBA00023015"/>
    </source>
</evidence>
<dbReference type="Pfam" id="PF08281">
    <property type="entry name" value="Sigma70_r4_2"/>
    <property type="match status" value="1"/>
</dbReference>
<dbReference type="InterPro" id="IPR007627">
    <property type="entry name" value="RNA_pol_sigma70_r2"/>
</dbReference>
<dbReference type="Pfam" id="PF04542">
    <property type="entry name" value="Sigma70_r2"/>
    <property type="match status" value="1"/>
</dbReference>
<dbReference type="InterPro" id="IPR036388">
    <property type="entry name" value="WH-like_DNA-bd_sf"/>
</dbReference>
<dbReference type="InterPro" id="IPR013249">
    <property type="entry name" value="RNA_pol_sigma70_r4_t2"/>
</dbReference>
<gene>
    <name evidence="7" type="ORF">CEQ21_04960</name>
</gene>
<dbReference type="InterPro" id="IPR014284">
    <property type="entry name" value="RNA_pol_sigma-70_dom"/>
</dbReference>
<dbReference type="InterPro" id="IPR039425">
    <property type="entry name" value="RNA_pol_sigma-70-like"/>
</dbReference>
<dbReference type="GO" id="GO:0003677">
    <property type="term" value="F:DNA binding"/>
    <property type="evidence" value="ECO:0007669"/>
    <property type="project" value="InterPro"/>
</dbReference>
<dbReference type="Proteomes" id="UP000319837">
    <property type="component" value="Unassembled WGS sequence"/>
</dbReference>
<dbReference type="GO" id="GO:0016987">
    <property type="term" value="F:sigma factor activity"/>
    <property type="evidence" value="ECO:0007669"/>
    <property type="project" value="UniProtKB-KW"/>
</dbReference>
<evidence type="ECO:0000256" key="1">
    <source>
        <dbReference type="ARBA" id="ARBA00010641"/>
    </source>
</evidence>
<keyword evidence="4" id="KW-0804">Transcription</keyword>
<dbReference type="InterPro" id="IPR013324">
    <property type="entry name" value="RNA_pol_sigma_r3/r4-like"/>
</dbReference>
<feature type="domain" description="RNA polymerase sigma-70 region 2" evidence="5">
    <location>
        <begin position="27"/>
        <end position="87"/>
    </location>
</feature>
<keyword evidence="2" id="KW-0805">Transcription regulation</keyword>
<evidence type="ECO:0000256" key="3">
    <source>
        <dbReference type="ARBA" id="ARBA00023082"/>
    </source>
</evidence>
<dbReference type="PANTHER" id="PTHR43133:SF51">
    <property type="entry name" value="RNA POLYMERASE SIGMA FACTOR"/>
    <property type="match status" value="1"/>
</dbReference>
<evidence type="ECO:0000313" key="7">
    <source>
        <dbReference type="EMBL" id="TRZ40290.1"/>
    </source>
</evidence>
<dbReference type="RefSeq" id="WP_185763688.1">
    <property type="nucleotide sequence ID" value="NZ_RIBP01000001.1"/>
</dbReference>
<dbReference type="Gene3D" id="1.10.1740.10">
    <property type="match status" value="1"/>
</dbReference>
<dbReference type="GO" id="GO:0006352">
    <property type="term" value="P:DNA-templated transcription initiation"/>
    <property type="evidence" value="ECO:0007669"/>
    <property type="project" value="InterPro"/>
</dbReference>
<protein>
    <submittedName>
        <fullName evidence="7">Sigma-70 family RNA polymerase sigma factor</fullName>
    </submittedName>
</protein>
<comment type="similarity">
    <text evidence="1">Belongs to the sigma-70 factor family. ECF subfamily.</text>
</comment>
<dbReference type="NCBIfam" id="TIGR02937">
    <property type="entry name" value="sigma70-ECF"/>
    <property type="match status" value="1"/>
</dbReference>
<accession>A0A553STG6</accession>
<dbReference type="AlphaFoldDB" id="A0A553STG6"/>
<feature type="domain" description="RNA polymerase sigma factor 70 region 4 type 2" evidence="6">
    <location>
        <begin position="118"/>
        <end position="164"/>
    </location>
</feature>
<reference evidence="8" key="1">
    <citation type="submission" date="2018-10" db="EMBL/GenBank/DDBJ databases">
        <title>FDA dAtabase for Regulatory Grade micrObial Sequences (FDA-ARGOS): Supporting development and validation of Infectious Disease Dx tests.</title>
        <authorList>
            <person name="Minogue T."/>
            <person name="Wolcott M."/>
            <person name="Wasieloski L."/>
            <person name="Aguilar W."/>
            <person name="Moore D."/>
            <person name="Tallon L."/>
            <person name="Sadzewicz L."/>
            <person name="Sengamalay N."/>
            <person name="Ott S."/>
            <person name="Godinez A."/>
            <person name="Nagaraj S."/>
            <person name="Vavikolanu K."/>
            <person name="Vyas G."/>
            <person name="Nadendla S."/>
            <person name="George J."/>
            <person name="Sichtig H."/>
        </authorList>
    </citation>
    <scope>NUCLEOTIDE SEQUENCE [LARGE SCALE GENOMIC DNA]</scope>
    <source>
        <strain evidence="8">FDAARGOS_343</strain>
    </source>
</reference>
<sequence>MNEFNLIEQAKKGDRKAFEQIFTAQNKQLYHTAYSYVHNREDTLDIIQETACIAYLSINKLRKNEYFGTWLTRILINEAYKVLRKKKPNLVDLKDREMDSIATFSDFGDNRMMIEVGLKGMKENYQTVIRLYYFRDYSINEIADIMRRPESTVKTYLRRAKQKLRKNLEEVSHEGFSI</sequence>
<dbReference type="Gene3D" id="1.10.10.10">
    <property type="entry name" value="Winged helix-like DNA-binding domain superfamily/Winged helix DNA-binding domain"/>
    <property type="match status" value="1"/>
</dbReference>
<name>A0A553STG6_NIACI</name>
<evidence type="ECO:0000259" key="6">
    <source>
        <dbReference type="Pfam" id="PF08281"/>
    </source>
</evidence>
<organism evidence="7 8">
    <name type="scientific">Niallia circulans</name>
    <name type="common">Bacillus circulans</name>
    <dbReference type="NCBI Taxonomy" id="1397"/>
    <lineage>
        <taxon>Bacteria</taxon>
        <taxon>Bacillati</taxon>
        <taxon>Bacillota</taxon>
        <taxon>Bacilli</taxon>
        <taxon>Bacillales</taxon>
        <taxon>Bacillaceae</taxon>
        <taxon>Niallia</taxon>
    </lineage>
</organism>
<comment type="caution">
    <text evidence="7">The sequence shown here is derived from an EMBL/GenBank/DDBJ whole genome shotgun (WGS) entry which is preliminary data.</text>
</comment>